<dbReference type="RefSeq" id="WP_340274205.1">
    <property type="nucleotide sequence ID" value="NZ_JBAKIA010000005.1"/>
</dbReference>
<comment type="caution">
    <text evidence="1">The sequence shown here is derived from an EMBL/GenBank/DDBJ whole genome shotgun (WGS) entry which is preliminary data.</text>
</comment>
<evidence type="ECO:0008006" key="3">
    <source>
        <dbReference type="Google" id="ProtNLM"/>
    </source>
</evidence>
<dbReference type="Proteomes" id="UP001385499">
    <property type="component" value="Unassembled WGS sequence"/>
</dbReference>
<evidence type="ECO:0000313" key="2">
    <source>
        <dbReference type="Proteomes" id="UP001385499"/>
    </source>
</evidence>
<dbReference type="EMBL" id="JBAKIA010000005">
    <property type="protein sequence ID" value="MEJ8474459.1"/>
    <property type="molecule type" value="Genomic_DNA"/>
</dbReference>
<accession>A0ABU8TJX3</accession>
<name>A0ABU8TJX3_9HYPH</name>
<organism evidence="1 2">
    <name type="scientific">Roseibium algae</name>
    <dbReference type="NCBI Taxonomy" id="3123038"/>
    <lineage>
        <taxon>Bacteria</taxon>
        <taxon>Pseudomonadati</taxon>
        <taxon>Pseudomonadota</taxon>
        <taxon>Alphaproteobacteria</taxon>
        <taxon>Hyphomicrobiales</taxon>
        <taxon>Stappiaceae</taxon>
        <taxon>Roseibium</taxon>
    </lineage>
</organism>
<proteinExistence type="predicted"/>
<gene>
    <name evidence="1" type="ORF">V6575_10195</name>
</gene>
<sequence>MSALFDGLRNSLTTAVDGVLAEQVQLNFVKDGRSDPARPVVTIEAVLRTRDQSVGSLSGGTSKGWSSDIATGGAVLKIDRTKYPDLDLRKGDRVKALDRAGCPVFSIQTVDARNHVRLIVELGDT</sequence>
<evidence type="ECO:0000313" key="1">
    <source>
        <dbReference type="EMBL" id="MEJ8474459.1"/>
    </source>
</evidence>
<reference evidence="1 2" key="1">
    <citation type="submission" date="2024-02" db="EMBL/GenBank/DDBJ databases">
        <title>Roseibium algae sp. nov., isolated from marine alga (Grateloupia sp.), showing potential in myo-inositol conversion.</title>
        <authorList>
            <person name="Wang Y."/>
        </authorList>
    </citation>
    <scope>NUCLEOTIDE SEQUENCE [LARGE SCALE GENOMIC DNA]</scope>
    <source>
        <strain evidence="1 2">H3510</strain>
    </source>
</reference>
<keyword evidence="2" id="KW-1185">Reference proteome</keyword>
<protein>
    <recommendedName>
        <fullName evidence="3">Head-tail joining protein</fullName>
    </recommendedName>
</protein>